<dbReference type="AlphaFoldDB" id="A0A4Z2JGQ5"/>
<dbReference type="EMBL" id="SRLO01000002">
    <property type="protein sequence ID" value="TNN89330.1"/>
    <property type="molecule type" value="Genomic_DNA"/>
</dbReference>
<dbReference type="Proteomes" id="UP000314294">
    <property type="component" value="Unassembled WGS sequence"/>
</dbReference>
<dbReference type="OrthoDB" id="6359816at2759"/>
<organism evidence="1 2">
    <name type="scientific">Liparis tanakae</name>
    <name type="common">Tanaka's snailfish</name>
    <dbReference type="NCBI Taxonomy" id="230148"/>
    <lineage>
        <taxon>Eukaryota</taxon>
        <taxon>Metazoa</taxon>
        <taxon>Chordata</taxon>
        <taxon>Craniata</taxon>
        <taxon>Vertebrata</taxon>
        <taxon>Euteleostomi</taxon>
        <taxon>Actinopterygii</taxon>
        <taxon>Neopterygii</taxon>
        <taxon>Teleostei</taxon>
        <taxon>Neoteleostei</taxon>
        <taxon>Acanthomorphata</taxon>
        <taxon>Eupercaria</taxon>
        <taxon>Perciformes</taxon>
        <taxon>Cottioidei</taxon>
        <taxon>Cottales</taxon>
        <taxon>Liparidae</taxon>
        <taxon>Liparis</taxon>
    </lineage>
</organism>
<accession>A0A4Z2JGQ5</accession>
<name>A0A4Z2JGQ5_9TELE</name>
<evidence type="ECO:0000313" key="1">
    <source>
        <dbReference type="EMBL" id="TNN89330.1"/>
    </source>
</evidence>
<comment type="caution">
    <text evidence="1">The sequence shown here is derived from an EMBL/GenBank/DDBJ whole genome shotgun (WGS) entry which is preliminary data.</text>
</comment>
<sequence length="72" mass="8199">MWTNSPRLAFRLPLSNNHIDLHKADVRLPTRITAVRCCEGRGESTCPSANRPDGLELYEEIGSGSRAWRKYQ</sequence>
<gene>
    <name evidence="1" type="ORF">EYF80_000618</name>
</gene>
<evidence type="ECO:0000313" key="2">
    <source>
        <dbReference type="Proteomes" id="UP000314294"/>
    </source>
</evidence>
<reference evidence="1 2" key="1">
    <citation type="submission" date="2019-03" db="EMBL/GenBank/DDBJ databases">
        <title>First draft genome of Liparis tanakae, snailfish: a comprehensive survey of snailfish specific genes.</title>
        <authorList>
            <person name="Kim W."/>
            <person name="Song I."/>
            <person name="Jeong J.-H."/>
            <person name="Kim D."/>
            <person name="Kim S."/>
            <person name="Ryu S."/>
            <person name="Song J.Y."/>
            <person name="Lee S.K."/>
        </authorList>
    </citation>
    <scope>NUCLEOTIDE SEQUENCE [LARGE SCALE GENOMIC DNA]</scope>
    <source>
        <tissue evidence="1">Muscle</tissue>
    </source>
</reference>
<protein>
    <submittedName>
        <fullName evidence="1">Uncharacterized protein</fullName>
    </submittedName>
</protein>
<proteinExistence type="predicted"/>
<keyword evidence="2" id="KW-1185">Reference proteome</keyword>